<comment type="caution">
    <text evidence="1">The sequence shown here is derived from an EMBL/GenBank/DDBJ whole genome shotgun (WGS) entry which is preliminary data.</text>
</comment>
<gene>
    <name evidence="1" type="ORF">ELS17_06285</name>
</gene>
<dbReference type="Pfam" id="PF24444">
    <property type="entry name" value="DUF7563"/>
    <property type="match status" value="1"/>
</dbReference>
<accession>A0A482Y5I3</accession>
<protein>
    <submittedName>
        <fullName evidence="1">Uncharacterized protein</fullName>
    </submittedName>
</protein>
<dbReference type="Proteomes" id="UP000292704">
    <property type="component" value="Unassembled WGS sequence"/>
</dbReference>
<dbReference type="InterPro" id="IPR055985">
    <property type="entry name" value="DUF7563"/>
</dbReference>
<reference evidence="1 2" key="1">
    <citation type="submission" date="2019-02" db="EMBL/GenBank/DDBJ databases">
        <title>Genome analysis provides insights into bioremediation potentialities and Haloocin production by Natrinema altunense strain 4.1R isolated from Chott Douz in Tunisian desert.</title>
        <authorList>
            <person name="Najjari A."/>
            <person name="Youssef N."/>
            <person name="Ben Dhia O."/>
            <person name="Ferjani R."/>
            <person name="El Hidri D."/>
            <person name="Ouzari H.I."/>
            <person name="Cherif A."/>
        </authorList>
    </citation>
    <scope>NUCLEOTIDE SEQUENCE [LARGE SCALE GENOMIC DNA]</scope>
    <source>
        <strain evidence="1 2">4.1R</strain>
    </source>
</reference>
<sequence length="62" mass="6919">MICVTVAPWPSVDNSTCDHCGAHVTDRFRRVFGDDDRSITFTRVLTARGGNIWAGFTDSTER</sequence>
<evidence type="ECO:0000313" key="2">
    <source>
        <dbReference type="Proteomes" id="UP000292704"/>
    </source>
</evidence>
<name>A0A482Y5I3_9EURY</name>
<dbReference type="EMBL" id="SHMR01000001">
    <property type="protein sequence ID" value="RZH69056.1"/>
    <property type="molecule type" value="Genomic_DNA"/>
</dbReference>
<dbReference type="AlphaFoldDB" id="A0A482Y5I3"/>
<evidence type="ECO:0000313" key="1">
    <source>
        <dbReference type="EMBL" id="RZH69056.1"/>
    </source>
</evidence>
<organism evidence="1 2">
    <name type="scientific">Natrinema altunense</name>
    <dbReference type="NCBI Taxonomy" id="222984"/>
    <lineage>
        <taxon>Archaea</taxon>
        <taxon>Methanobacteriati</taxon>
        <taxon>Methanobacteriota</taxon>
        <taxon>Stenosarchaea group</taxon>
        <taxon>Halobacteria</taxon>
        <taxon>Halobacteriales</taxon>
        <taxon>Natrialbaceae</taxon>
        <taxon>Natrinema</taxon>
    </lineage>
</organism>
<proteinExistence type="predicted"/>